<comment type="catalytic activity">
    <reaction evidence="12">
        <text>a beta-D-galactoside + CMP-N-acetyl-beta-neuraminate = an N-acetyl-alpha-neuraminyl-(2-&gt;6)-beta-D-galactosyl derivative + CMP + H(+)</text>
        <dbReference type="Rhea" id="RHEA:52104"/>
        <dbReference type="ChEBI" id="CHEBI:15378"/>
        <dbReference type="ChEBI" id="CHEBI:28034"/>
        <dbReference type="ChEBI" id="CHEBI:57812"/>
        <dbReference type="ChEBI" id="CHEBI:60377"/>
        <dbReference type="ChEBI" id="CHEBI:136398"/>
        <dbReference type="EC" id="2.4.3.1"/>
    </reaction>
</comment>
<dbReference type="Proteomes" id="UP000264800">
    <property type="component" value="Unplaced"/>
</dbReference>
<evidence type="ECO:0000256" key="8">
    <source>
        <dbReference type="ARBA" id="ARBA00023034"/>
    </source>
</evidence>
<proteinExistence type="inferred from homology"/>
<sequence>DHGYLFLTTFLSPSSAFDPLLCRHRFICMAFLCVSLTLLYILYTEKSVPITNTVCGIRTQASAQHPAASDIQVLQGRDNLLFINPQRNSKVILGDHHRPILILSLLNPTLEDLDSLPKRATKVEELHESFGLSGKTNWHGKQELSGKAGDGGHLHPPNKVHEVLKQKVWDDEMSSNMLGSEMKKLWQDYQNINTYGVKLSSPGGVSSRLKLTGPELLCQLKEKVELTTLTSDLEPFSELPWASQLPGKQLTSDVGPYKTCAVVSSAGALLKSRLGKEIDSHDAVIRFNGAPTRGFEEDVGSKTTIHLFNSKVMAKDKYHFLSSPLYNSGVLVAWDPAPFSSDLTQVIFISYVISSVQFDTFLHMQ</sequence>
<dbReference type="GO" id="GO:0003835">
    <property type="term" value="F:beta-galactoside alpha-2,6-sialyltransferase activity"/>
    <property type="evidence" value="ECO:0007669"/>
    <property type="project" value="UniProtKB-EC"/>
</dbReference>
<evidence type="ECO:0000256" key="6">
    <source>
        <dbReference type="ARBA" id="ARBA00022968"/>
    </source>
</evidence>
<protein>
    <recommendedName>
        <fullName evidence="13">beta-galactoside alpha-(2,6)-sialyltransferase</fullName>
        <ecNumber evidence="13">2.4.3.1</ecNumber>
    </recommendedName>
</protein>
<dbReference type="STRING" id="37003.ENSKMAP00000018129"/>
<name>A0A3Q3B2E1_KRYMA</name>
<keyword evidence="10" id="KW-1015">Disulfide bond</keyword>
<reference evidence="15" key="2">
    <citation type="submission" date="2025-09" db="UniProtKB">
        <authorList>
            <consortium name="Ensembl"/>
        </authorList>
    </citation>
    <scope>IDENTIFICATION</scope>
</reference>
<dbReference type="Pfam" id="PF00777">
    <property type="entry name" value="Glyco_transf_29"/>
    <property type="match status" value="1"/>
</dbReference>
<dbReference type="InterPro" id="IPR001675">
    <property type="entry name" value="Glyco_trans_29"/>
</dbReference>
<dbReference type="InterPro" id="IPR038578">
    <property type="entry name" value="GT29-like_sf"/>
</dbReference>
<dbReference type="GO" id="GO:0032580">
    <property type="term" value="C:Golgi cisterna membrane"/>
    <property type="evidence" value="ECO:0007669"/>
    <property type="project" value="UniProtKB-SubCell"/>
</dbReference>
<dbReference type="GeneTree" id="ENSGT00940000157053"/>
<evidence type="ECO:0000256" key="11">
    <source>
        <dbReference type="ARBA" id="ARBA00023180"/>
    </source>
</evidence>
<comment type="similarity">
    <text evidence="2">Belongs to the glycosyltransferase 29 family.</text>
</comment>
<feature type="region of interest" description="Disordered" evidence="14">
    <location>
        <begin position="137"/>
        <end position="157"/>
    </location>
</feature>
<keyword evidence="5" id="KW-0812">Transmembrane</keyword>
<dbReference type="PANTHER" id="PTHR46059:SF2">
    <property type="entry name" value="BETA-GALACTOSIDE ALPHA-2,6-SIALYLTRANSFERASE 1"/>
    <property type="match status" value="1"/>
</dbReference>
<evidence type="ECO:0000256" key="14">
    <source>
        <dbReference type="SAM" id="MobiDB-lite"/>
    </source>
</evidence>
<evidence type="ECO:0000256" key="9">
    <source>
        <dbReference type="ARBA" id="ARBA00023136"/>
    </source>
</evidence>
<dbReference type="EC" id="2.4.3.1" evidence="13"/>
<reference evidence="15" key="1">
    <citation type="submission" date="2025-08" db="UniProtKB">
        <authorList>
            <consortium name="Ensembl"/>
        </authorList>
    </citation>
    <scope>IDENTIFICATION</scope>
</reference>
<comment type="subcellular location">
    <subcellularLocation>
        <location evidence="1">Golgi apparatus</location>
        <location evidence="1">Golgi stack membrane</location>
        <topology evidence="1">Single-pass type II membrane protein</topology>
    </subcellularLocation>
</comment>
<dbReference type="GO" id="GO:0097503">
    <property type="term" value="P:sialylation"/>
    <property type="evidence" value="ECO:0007669"/>
    <property type="project" value="TreeGrafter"/>
</dbReference>
<organism evidence="15 16">
    <name type="scientific">Kryptolebias marmoratus</name>
    <name type="common">Mangrove killifish</name>
    <name type="synonym">Rivulus marmoratus</name>
    <dbReference type="NCBI Taxonomy" id="37003"/>
    <lineage>
        <taxon>Eukaryota</taxon>
        <taxon>Metazoa</taxon>
        <taxon>Chordata</taxon>
        <taxon>Craniata</taxon>
        <taxon>Vertebrata</taxon>
        <taxon>Euteleostomi</taxon>
        <taxon>Actinopterygii</taxon>
        <taxon>Neopterygii</taxon>
        <taxon>Teleostei</taxon>
        <taxon>Neoteleostei</taxon>
        <taxon>Acanthomorphata</taxon>
        <taxon>Ovalentaria</taxon>
        <taxon>Atherinomorphae</taxon>
        <taxon>Cyprinodontiformes</taxon>
        <taxon>Rivulidae</taxon>
        <taxon>Kryptolebias</taxon>
    </lineage>
</organism>
<evidence type="ECO:0000256" key="2">
    <source>
        <dbReference type="ARBA" id="ARBA00006003"/>
    </source>
</evidence>
<evidence type="ECO:0000313" key="16">
    <source>
        <dbReference type="Proteomes" id="UP000264800"/>
    </source>
</evidence>
<keyword evidence="3" id="KW-0328">Glycosyltransferase</keyword>
<dbReference type="GO" id="GO:0018279">
    <property type="term" value="P:protein N-linked glycosylation via asparagine"/>
    <property type="evidence" value="ECO:0007669"/>
    <property type="project" value="TreeGrafter"/>
</dbReference>
<evidence type="ECO:0000256" key="12">
    <source>
        <dbReference type="ARBA" id="ARBA00034249"/>
    </source>
</evidence>
<accession>A0A3Q3B2E1</accession>
<evidence type="ECO:0000256" key="4">
    <source>
        <dbReference type="ARBA" id="ARBA00022679"/>
    </source>
</evidence>
<keyword evidence="4" id="KW-0808">Transferase</keyword>
<evidence type="ECO:0000256" key="1">
    <source>
        <dbReference type="ARBA" id="ARBA00004447"/>
    </source>
</evidence>
<dbReference type="Gene3D" id="3.90.1480.20">
    <property type="entry name" value="Glycosyl transferase family 29"/>
    <property type="match status" value="1"/>
</dbReference>
<keyword evidence="6" id="KW-0735">Signal-anchor</keyword>
<evidence type="ECO:0000256" key="13">
    <source>
        <dbReference type="ARBA" id="ARBA00034329"/>
    </source>
</evidence>
<evidence type="ECO:0000313" key="15">
    <source>
        <dbReference type="Ensembl" id="ENSKMAP00000018129.1"/>
    </source>
</evidence>
<keyword evidence="16" id="KW-1185">Reference proteome</keyword>
<keyword evidence="7" id="KW-1133">Transmembrane helix</keyword>
<keyword evidence="9" id="KW-0472">Membrane</keyword>
<dbReference type="Ensembl" id="ENSKMAT00000018381.1">
    <property type="protein sequence ID" value="ENSKMAP00000018129.1"/>
    <property type="gene ID" value="ENSKMAG00000013489.1"/>
</dbReference>
<evidence type="ECO:0000256" key="5">
    <source>
        <dbReference type="ARBA" id="ARBA00022692"/>
    </source>
</evidence>
<dbReference type="AlphaFoldDB" id="A0A3Q3B2E1"/>
<evidence type="ECO:0000256" key="7">
    <source>
        <dbReference type="ARBA" id="ARBA00022989"/>
    </source>
</evidence>
<keyword evidence="11" id="KW-0325">Glycoprotein</keyword>
<keyword evidence="8" id="KW-0333">Golgi apparatus</keyword>
<evidence type="ECO:0000256" key="3">
    <source>
        <dbReference type="ARBA" id="ARBA00022676"/>
    </source>
</evidence>
<dbReference type="PANTHER" id="PTHR46059">
    <property type="entry name" value="BETA-GALACTOSIDE ALPHA-2,6-SIALYLTRANSFERASE"/>
    <property type="match status" value="1"/>
</dbReference>
<evidence type="ECO:0000256" key="10">
    <source>
        <dbReference type="ARBA" id="ARBA00023157"/>
    </source>
</evidence>